<sequence length="566" mass="65120">MIRKLFTNQFQFNINRNLFINFQSISNNQYSGVTINKRNYCNHGFSNNNNTLTEQQSNIRVRYAPSPTGSLHLGGLRTALFNYLFAKKNNGTFILRIEDTDQSRLVQGSAKNLEDCLNWAGVSYDEGPNKPGECGPYTQSQRLPIYKEYAQKLVDSGHAYHCFCSSERLNSSRINLKNKHSMSLYDRHCLKLTKEEVDEKLKNNESHTIRLKIPSEKVTKFYDLVKGKVQFQNQLIDDQVLMKSDGFPTYHLASVVDDHLMGISHVIRGEEWLNSAPKHIILYEAFGWKPPQMCHVPLLLNSDKSKLSKRQGDVSVDAYIAKGYLPQALVNFVSLLGWTPPTNNTNTNSNNSNTTQQQPSEILLMKDLIDKFSLEDLNKSGSVVNLDRLDWINVQHIRMLMDGQIDKEMLEQVYNDLLKYPNQEILDQKLVNDKEYLEKTMQCVKERVHLVQDFLLLILPFYFRSINYTTDDAKKMKLKVWKNDSYENMQKLIEVFENLQEFSSSNIYNIILKQSDNNTTVSNQLMSNLRYLLLGTPVGGGIPVSISILGKESTIQRLKRGLELNK</sequence>
<keyword evidence="6 10" id="KW-0067">ATP-binding</keyword>
<dbReference type="PRINTS" id="PR00987">
    <property type="entry name" value="TRNASYNTHGLU"/>
</dbReference>
<dbReference type="EC" id="6.1.1.17" evidence="3"/>
<dbReference type="InterPro" id="IPR004527">
    <property type="entry name" value="Glu-tRNA-ligase_bac/mito"/>
</dbReference>
<dbReference type="InParanoid" id="A0A151Z2S6"/>
<dbReference type="PANTHER" id="PTHR43311:SF2">
    <property type="entry name" value="GLUTAMATE--TRNA LIGASE, MITOCHONDRIAL-RELATED"/>
    <property type="match status" value="1"/>
</dbReference>
<dbReference type="CDD" id="cd00808">
    <property type="entry name" value="GluRS_core"/>
    <property type="match status" value="1"/>
</dbReference>
<dbReference type="InterPro" id="IPR020751">
    <property type="entry name" value="aa-tRNA-synth_I_codon-bd_sub2"/>
</dbReference>
<feature type="domain" description="Glutamyl/glutaminyl-tRNA synthetase class Ib catalytic" evidence="11">
    <location>
        <begin position="59"/>
        <end position="391"/>
    </location>
</feature>
<dbReference type="GO" id="GO:0005524">
    <property type="term" value="F:ATP binding"/>
    <property type="evidence" value="ECO:0007669"/>
    <property type="project" value="UniProtKB-KW"/>
</dbReference>
<evidence type="ECO:0000256" key="9">
    <source>
        <dbReference type="ARBA" id="ARBA00030865"/>
    </source>
</evidence>
<comment type="caution">
    <text evidence="13">The sequence shown here is derived from an EMBL/GenBank/DDBJ whole genome shotgun (WGS) entry which is preliminary data.</text>
</comment>
<dbReference type="Proteomes" id="UP000076078">
    <property type="component" value="Unassembled WGS sequence"/>
</dbReference>
<evidence type="ECO:0000256" key="7">
    <source>
        <dbReference type="ARBA" id="ARBA00022917"/>
    </source>
</evidence>
<accession>A0A151Z2S6</accession>
<dbReference type="AlphaFoldDB" id="A0A151Z2S6"/>
<keyword evidence="8 10" id="KW-0030">Aminoacyl-tRNA synthetase</keyword>
<dbReference type="PANTHER" id="PTHR43311">
    <property type="entry name" value="GLUTAMATE--TRNA LIGASE"/>
    <property type="match status" value="1"/>
</dbReference>
<evidence type="ECO:0000259" key="12">
    <source>
        <dbReference type="Pfam" id="PF19269"/>
    </source>
</evidence>
<dbReference type="SUPFAM" id="SSF52374">
    <property type="entry name" value="Nucleotidylyl transferase"/>
    <property type="match status" value="1"/>
</dbReference>
<dbReference type="InterPro" id="IPR045462">
    <property type="entry name" value="aa-tRNA-synth_I_cd-bd"/>
</dbReference>
<dbReference type="GO" id="GO:0005739">
    <property type="term" value="C:mitochondrion"/>
    <property type="evidence" value="ECO:0007669"/>
    <property type="project" value="UniProtKB-SubCell"/>
</dbReference>
<name>A0A151Z2S6_TIELA</name>
<keyword evidence="4 10" id="KW-0436">Ligase</keyword>
<dbReference type="InterPro" id="IPR020058">
    <property type="entry name" value="Glu/Gln-tRNA-synth_Ib_cat-dom"/>
</dbReference>
<dbReference type="Gene3D" id="1.10.10.350">
    <property type="match status" value="1"/>
</dbReference>
<protein>
    <recommendedName>
        <fullName evidence="3">glutamate--tRNA ligase</fullName>
        <ecNumber evidence="3">6.1.1.17</ecNumber>
    </recommendedName>
    <alternativeName>
        <fullName evidence="9">Glutamyl-tRNA synthetase</fullName>
    </alternativeName>
</protein>
<dbReference type="PROSITE" id="PS00178">
    <property type="entry name" value="AA_TRNA_LIGASE_I"/>
    <property type="match status" value="1"/>
</dbReference>
<dbReference type="OrthoDB" id="428822at2759"/>
<dbReference type="InterPro" id="IPR049940">
    <property type="entry name" value="GluQ/Sye"/>
</dbReference>
<dbReference type="InterPro" id="IPR033910">
    <property type="entry name" value="GluRS_core"/>
</dbReference>
<dbReference type="GO" id="GO:0008270">
    <property type="term" value="F:zinc ion binding"/>
    <property type="evidence" value="ECO:0007669"/>
    <property type="project" value="InterPro"/>
</dbReference>
<dbReference type="HAMAP" id="MF_00022">
    <property type="entry name" value="Glu_tRNA_synth_type1"/>
    <property type="match status" value="1"/>
</dbReference>
<dbReference type="EMBL" id="LODT01000051">
    <property type="protein sequence ID" value="KYQ88262.1"/>
    <property type="molecule type" value="Genomic_DNA"/>
</dbReference>
<evidence type="ECO:0000313" key="13">
    <source>
        <dbReference type="EMBL" id="KYQ88262.1"/>
    </source>
</evidence>
<dbReference type="GO" id="GO:0000049">
    <property type="term" value="F:tRNA binding"/>
    <property type="evidence" value="ECO:0007669"/>
    <property type="project" value="InterPro"/>
</dbReference>
<evidence type="ECO:0000259" key="11">
    <source>
        <dbReference type="Pfam" id="PF00749"/>
    </source>
</evidence>
<evidence type="ECO:0000256" key="6">
    <source>
        <dbReference type="ARBA" id="ARBA00022840"/>
    </source>
</evidence>
<gene>
    <name evidence="13" type="ORF">DLAC_10954</name>
</gene>
<keyword evidence="14" id="KW-1185">Reference proteome</keyword>
<evidence type="ECO:0000256" key="3">
    <source>
        <dbReference type="ARBA" id="ARBA00012835"/>
    </source>
</evidence>
<dbReference type="GO" id="GO:0006424">
    <property type="term" value="P:glutamyl-tRNA aminoacylation"/>
    <property type="evidence" value="ECO:0007669"/>
    <property type="project" value="InterPro"/>
</dbReference>
<evidence type="ECO:0000256" key="5">
    <source>
        <dbReference type="ARBA" id="ARBA00022741"/>
    </source>
</evidence>
<dbReference type="NCBIfam" id="TIGR00464">
    <property type="entry name" value="gltX_bact"/>
    <property type="match status" value="1"/>
</dbReference>
<dbReference type="SUPFAM" id="SSF48163">
    <property type="entry name" value="An anticodon-binding domain of class I aminoacyl-tRNA synthetases"/>
    <property type="match status" value="1"/>
</dbReference>
<keyword evidence="5 10" id="KW-0547">Nucleotide-binding</keyword>
<comment type="similarity">
    <text evidence="2">Belongs to the class-I aminoacyl-tRNA synthetase family. Glutamate--tRNA ligase type 1 subfamily.</text>
</comment>
<comment type="subcellular location">
    <subcellularLocation>
        <location evidence="1">Mitochondrion</location>
    </subcellularLocation>
</comment>
<evidence type="ECO:0000256" key="8">
    <source>
        <dbReference type="ARBA" id="ARBA00023146"/>
    </source>
</evidence>
<reference evidence="13 14" key="1">
    <citation type="submission" date="2015-12" db="EMBL/GenBank/DDBJ databases">
        <title>Dictyostelia acquired genes for synthesis and detection of signals that induce cell-type specialization by lateral gene transfer from prokaryotes.</title>
        <authorList>
            <person name="Gloeckner G."/>
            <person name="Schaap P."/>
        </authorList>
    </citation>
    <scope>NUCLEOTIDE SEQUENCE [LARGE SCALE GENOMIC DNA]</scope>
    <source>
        <strain evidence="13 14">TK</strain>
    </source>
</reference>
<dbReference type="FunFam" id="3.40.50.620:FF:000045">
    <property type="entry name" value="Glutamate--tRNA ligase, mitochondrial"/>
    <property type="match status" value="1"/>
</dbReference>
<feature type="domain" description="Aminoacyl-tRNA synthetase class I anticodon-binding" evidence="12">
    <location>
        <begin position="432"/>
        <end position="562"/>
    </location>
</feature>
<dbReference type="InterPro" id="IPR001412">
    <property type="entry name" value="aa-tRNA-synth_I_CS"/>
</dbReference>
<evidence type="ECO:0000313" key="14">
    <source>
        <dbReference type="Proteomes" id="UP000076078"/>
    </source>
</evidence>
<dbReference type="Pfam" id="PF19269">
    <property type="entry name" value="Anticodon_2"/>
    <property type="match status" value="1"/>
</dbReference>
<dbReference type="FunCoup" id="A0A151Z2S6">
    <property type="interactions" value="387"/>
</dbReference>
<dbReference type="Gene3D" id="3.40.50.620">
    <property type="entry name" value="HUPs"/>
    <property type="match status" value="1"/>
</dbReference>
<proteinExistence type="inferred from homology"/>
<dbReference type="Pfam" id="PF00749">
    <property type="entry name" value="tRNA-synt_1c"/>
    <property type="match status" value="1"/>
</dbReference>
<dbReference type="InterPro" id="IPR008925">
    <property type="entry name" value="aa_tRNA-synth_I_cd-bd_sf"/>
</dbReference>
<organism evidence="13 14">
    <name type="scientific">Tieghemostelium lacteum</name>
    <name type="common">Slime mold</name>
    <name type="synonym">Dictyostelium lacteum</name>
    <dbReference type="NCBI Taxonomy" id="361077"/>
    <lineage>
        <taxon>Eukaryota</taxon>
        <taxon>Amoebozoa</taxon>
        <taxon>Evosea</taxon>
        <taxon>Eumycetozoa</taxon>
        <taxon>Dictyostelia</taxon>
        <taxon>Dictyosteliales</taxon>
        <taxon>Raperosteliaceae</taxon>
        <taxon>Tieghemostelium</taxon>
    </lineage>
</organism>
<dbReference type="OMA" id="CLEWAGI"/>
<dbReference type="InterPro" id="IPR000924">
    <property type="entry name" value="Glu/Gln-tRNA-synth"/>
</dbReference>
<evidence type="ECO:0000256" key="10">
    <source>
        <dbReference type="RuleBase" id="RU363037"/>
    </source>
</evidence>
<dbReference type="InterPro" id="IPR014729">
    <property type="entry name" value="Rossmann-like_a/b/a_fold"/>
</dbReference>
<evidence type="ECO:0000256" key="4">
    <source>
        <dbReference type="ARBA" id="ARBA00022598"/>
    </source>
</evidence>
<dbReference type="GO" id="GO:0004818">
    <property type="term" value="F:glutamate-tRNA ligase activity"/>
    <property type="evidence" value="ECO:0007669"/>
    <property type="project" value="UniProtKB-EC"/>
</dbReference>
<keyword evidence="7 10" id="KW-0648">Protein biosynthesis</keyword>
<evidence type="ECO:0000256" key="1">
    <source>
        <dbReference type="ARBA" id="ARBA00004173"/>
    </source>
</evidence>
<dbReference type="STRING" id="361077.A0A151Z2S6"/>
<evidence type="ECO:0000256" key="2">
    <source>
        <dbReference type="ARBA" id="ARBA00007894"/>
    </source>
</evidence>